<evidence type="ECO:0000313" key="1">
    <source>
        <dbReference type="Proteomes" id="UP000790787"/>
    </source>
</evidence>
<proteinExistence type="predicted"/>
<dbReference type="RefSeq" id="XP_075099353.1">
    <property type="nucleotide sequence ID" value="XM_075243252.1"/>
</dbReference>
<organism evidence="1 2">
    <name type="scientific">Nicotiana tabacum</name>
    <name type="common">Common tobacco</name>
    <dbReference type="NCBI Taxonomy" id="4097"/>
    <lineage>
        <taxon>Eukaryota</taxon>
        <taxon>Viridiplantae</taxon>
        <taxon>Streptophyta</taxon>
        <taxon>Embryophyta</taxon>
        <taxon>Tracheophyta</taxon>
        <taxon>Spermatophyta</taxon>
        <taxon>Magnoliopsida</taxon>
        <taxon>eudicotyledons</taxon>
        <taxon>Gunneridae</taxon>
        <taxon>Pentapetalae</taxon>
        <taxon>asterids</taxon>
        <taxon>lamiids</taxon>
        <taxon>Solanales</taxon>
        <taxon>Solanaceae</taxon>
        <taxon>Nicotianoideae</taxon>
        <taxon>Nicotianeae</taxon>
        <taxon>Nicotiana</taxon>
    </lineage>
</organism>
<reference evidence="2" key="2">
    <citation type="submission" date="2025-08" db="UniProtKB">
        <authorList>
            <consortium name="RefSeq"/>
        </authorList>
    </citation>
    <scope>IDENTIFICATION</scope>
    <source>
        <tissue evidence="2">Leaf</tissue>
    </source>
</reference>
<name>A0AC58TQ46_TOBAC</name>
<dbReference type="Proteomes" id="UP000790787">
    <property type="component" value="Chromosome 22"/>
</dbReference>
<evidence type="ECO:0000313" key="2">
    <source>
        <dbReference type="RefSeq" id="XP_075099353.1"/>
    </source>
</evidence>
<reference evidence="1" key="1">
    <citation type="journal article" date="2014" name="Nat. Commun.">
        <title>The tobacco genome sequence and its comparison with those of tomato and potato.</title>
        <authorList>
            <person name="Sierro N."/>
            <person name="Battey J.N."/>
            <person name="Ouadi S."/>
            <person name="Bakaher N."/>
            <person name="Bovet L."/>
            <person name="Willig A."/>
            <person name="Goepfert S."/>
            <person name="Peitsch M.C."/>
            <person name="Ivanov N.V."/>
        </authorList>
    </citation>
    <scope>NUCLEOTIDE SEQUENCE [LARGE SCALE GENOMIC DNA]</scope>
</reference>
<keyword evidence="1" id="KW-1185">Reference proteome</keyword>
<gene>
    <name evidence="2" type="primary">LOC142176168</name>
</gene>
<protein>
    <submittedName>
        <fullName evidence="2">Uncharacterized protein LOC142176168</fullName>
    </submittedName>
</protein>
<accession>A0AC58TQ46</accession>
<sequence>MAKVLQEILRKAQNRMKQQADKHRTDREFSVGDWVYLKLQPYRQSSIAIRKSLKLSTKFYGPYQVFKRIGNANYELQLPPSAKIHPIFHVLQLKKKIGTNIVACVDPLVCSPDGAPMTEPVVVLGRRMIKRGNKVVTQVLIQWSNLLSEKATWEDYGFIKSQFPNFEP</sequence>